<dbReference type="EMBL" id="JAEPRB010000009">
    <property type="protein sequence ID" value="KAG2227183.1"/>
    <property type="molecule type" value="Genomic_DNA"/>
</dbReference>
<protein>
    <submittedName>
        <fullName evidence="1">Uncharacterized protein</fullName>
    </submittedName>
</protein>
<keyword evidence="2" id="KW-1185">Reference proteome</keyword>
<organism evidence="1 2">
    <name type="scientific">Circinella minor</name>
    <dbReference type="NCBI Taxonomy" id="1195481"/>
    <lineage>
        <taxon>Eukaryota</taxon>
        <taxon>Fungi</taxon>
        <taxon>Fungi incertae sedis</taxon>
        <taxon>Mucoromycota</taxon>
        <taxon>Mucoromycotina</taxon>
        <taxon>Mucoromycetes</taxon>
        <taxon>Mucorales</taxon>
        <taxon>Lichtheimiaceae</taxon>
        <taxon>Circinella</taxon>
    </lineage>
</organism>
<evidence type="ECO:0000313" key="2">
    <source>
        <dbReference type="Proteomes" id="UP000646827"/>
    </source>
</evidence>
<dbReference type="AlphaFoldDB" id="A0A8H7VSI7"/>
<dbReference type="Proteomes" id="UP000646827">
    <property type="component" value="Unassembled WGS sequence"/>
</dbReference>
<gene>
    <name evidence="1" type="ORF">INT45_008427</name>
</gene>
<accession>A0A8H7VSI7</accession>
<evidence type="ECO:0000313" key="1">
    <source>
        <dbReference type="EMBL" id="KAG2227183.1"/>
    </source>
</evidence>
<comment type="caution">
    <text evidence="1">The sequence shown here is derived from an EMBL/GenBank/DDBJ whole genome shotgun (WGS) entry which is preliminary data.</text>
</comment>
<name>A0A8H7VSI7_9FUNG</name>
<sequence>MEIATTITRSQAACIFYGESINTENKLKCERWLADLTSLVFINQQHQSMS</sequence>
<proteinExistence type="predicted"/>
<reference evidence="1 2" key="1">
    <citation type="submission" date="2020-12" db="EMBL/GenBank/DDBJ databases">
        <title>Metabolic potential, ecology and presence of endohyphal bacteria is reflected in genomic diversity of Mucoromycotina.</title>
        <authorList>
            <person name="Muszewska A."/>
            <person name="Okrasinska A."/>
            <person name="Steczkiewicz K."/>
            <person name="Drgas O."/>
            <person name="Orlowska M."/>
            <person name="Perlinska-Lenart U."/>
            <person name="Aleksandrzak-Piekarczyk T."/>
            <person name="Szatraj K."/>
            <person name="Zielenkiewicz U."/>
            <person name="Pilsyk S."/>
            <person name="Malc E."/>
            <person name="Mieczkowski P."/>
            <person name="Kruszewska J.S."/>
            <person name="Biernat P."/>
            <person name="Pawlowska J."/>
        </authorList>
    </citation>
    <scope>NUCLEOTIDE SEQUENCE [LARGE SCALE GENOMIC DNA]</scope>
    <source>
        <strain evidence="1 2">CBS 142.35</strain>
    </source>
</reference>